<evidence type="ECO:0000256" key="3">
    <source>
        <dbReference type="ARBA" id="ARBA00022553"/>
    </source>
</evidence>
<organism evidence="16 17">
    <name type="scientific">Aspergillus tamarii</name>
    <dbReference type="NCBI Taxonomy" id="41984"/>
    <lineage>
        <taxon>Eukaryota</taxon>
        <taxon>Fungi</taxon>
        <taxon>Dikarya</taxon>
        <taxon>Ascomycota</taxon>
        <taxon>Pezizomycotina</taxon>
        <taxon>Eurotiomycetes</taxon>
        <taxon>Eurotiomycetidae</taxon>
        <taxon>Eurotiales</taxon>
        <taxon>Aspergillaceae</taxon>
        <taxon>Aspergillus</taxon>
        <taxon>Aspergillus subgen. Circumdati</taxon>
    </lineage>
</organism>
<evidence type="ECO:0000313" key="16">
    <source>
        <dbReference type="EMBL" id="KAE8160979.1"/>
    </source>
</evidence>
<evidence type="ECO:0000256" key="5">
    <source>
        <dbReference type="ARBA" id="ARBA00022771"/>
    </source>
</evidence>
<dbReference type="SUPFAM" id="SSF144232">
    <property type="entry name" value="HIT/MYND zinc finger-like"/>
    <property type="match status" value="1"/>
</dbReference>
<evidence type="ECO:0000256" key="7">
    <source>
        <dbReference type="ARBA" id="ARBA00022843"/>
    </source>
</evidence>
<feature type="domain" description="HIT-type" evidence="15">
    <location>
        <begin position="12"/>
        <end position="46"/>
    </location>
</feature>
<evidence type="ECO:0000256" key="12">
    <source>
        <dbReference type="ARBA" id="ARBA00077531"/>
    </source>
</evidence>
<reference evidence="16 17" key="1">
    <citation type="submission" date="2019-04" db="EMBL/GenBank/DDBJ databases">
        <title>Friends and foes A comparative genomics study of 23 Aspergillus species from section Flavi.</title>
        <authorList>
            <consortium name="DOE Joint Genome Institute"/>
            <person name="Kjaerbolling I."/>
            <person name="Vesth T."/>
            <person name="Frisvad J.C."/>
            <person name="Nybo J.L."/>
            <person name="Theobald S."/>
            <person name="Kildgaard S."/>
            <person name="Isbrandt T."/>
            <person name="Kuo A."/>
            <person name="Sato A."/>
            <person name="Lyhne E.K."/>
            <person name="Kogle M.E."/>
            <person name="Wiebenga A."/>
            <person name="Kun R.S."/>
            <person name="Lubbers R.J."/>
            <person name="Makela M.R."/>
            <person name="Barry K."/>
            <person name="Chovatia M."/>
            <person name="Clum A."/>
            <person name="Daum C."/>
            <person name="Haridas S."/>
            <person name="He G."/>
            <person name="LaButti K."/>
            <person name="Lipzen A."/>
            <person name="Mondo S."/>
            <person name="Riley R."/>
            <person name="Salamov A."/>
            <person name="Simmons B.A."/>
            <person name="Magnuson J.K."/>
            <person name="Henrissat B."/>
            <person name="Mortensen U.H."/>
            <person name="Larsen T.O."/>
            <person name="Devries R.P."/>
            <person name="Grigoriev I.V."/>
            <person name="Machida M."/>
            <person name="Baker S.E."/>
            <person name="Andersen M.R."/>
        </authorList>
    </citation>
    <scope>NUCLEOTIDE SEQUENCE [LARGE SCALE GENOMIC DNA]</scope>
    <source>
        <strain evidence="16 17">CBS 117626</strain>
    </source>
</reference>
<name>A0A5N6UQR6_ASPTM</name>
<keyword evidence="2" id="KW-0690">Ribosome biogenesis</keyword>
<dbReference type="PROSITE" id="PS51083">
    <property type="entry name" value="ZF_HIT"/>
    <property type="match status" value="1"/>
</dbReference>
<evidence type="ECO:0000256" key="2">
    <source>
        <dbReference type="ARBA" id="ARBA00022517"/>
    </source>
</evidence>
<dbReference type="GO" id="GO:0048254">
    <property type="term" value="P:snoRNA localization"/>
    <property type="evidence" value="ECO:0007669"/>
    <property type="project" value="TreeGrafter"/>
</dbReference>
<dbReference type="GO" id="GO:0000463">
    <property type="term" value="P:maturation of LSU-rRNA from tricistronic rRNA transcript (SSU-rRNA, 5.8S rRNA, LSU-rRNA)"/>
    <property type="evidence" value="ECO:0007669"/>
    <property type="project" value="TreeGrafter"/>
</dbReference>
<dbReference type="GO" id="GO:0000492">
    <property type="term" value="P:box C/D snoRNP assembly"/>
    <property type="evidence" value="ECO:0007669"/>
    <property type="project" value="TreeGrafter"/>
</dbReference>
<dbReference type="CDD" id="cd23023">
    <property type="entry name" value="zf-HIT_BCD1"/>
    <property type="match status" value="1"/>
</dbReference>
<dbReference type="EMBL" id="ML738649">
    <property type="protein sequence ID" value="KAE8160979.1"/>
    <property type="molecule type" value="Genomic_DNA"/>
</dbReference>
<dbReference type="PANTHER" id="PTHR13483:SF11">
    <property type="entry name" value="ZINC FINGER HIT DOMAIN-CONTAINING PROTEIN 3"/>
    <property type="match status" value="1"/>
</dbReference>
<dbReference type="Pfam" id="PF25790">
    <property type="entry name" value="BCD1"/>
    <property type="match status" value="1"/>
</dbReference>
<evidence type="ECO:0000256" key="13">
    <source>
        <dbReference type="PROSITE-ProRule" id="PRU00453"/>
    </source>
</evidence>
<dbReference type="FunFam" id="3.30.60.190:FF:000001">
    <property type="entry name" value="box C/D snoRNA protein 1"/>
    <property type="match status" value="1"/>
</dbReference>
<dbReference type="GO" id="GO:0070761">
    <property type="term" value="C:pre-snoRNP complex"/>
    <property type="evidence" value="ECO:0007669"/>
    <property type="project" value="TreeGrafter"/>
</dbReference>
<evidence type="ECO:0000256" key="9">
    <source>
        <dbReference type="ARBA" id="ARBA00049654"/>
    </source>
</evidence>
<keyword evidence="5 13" id="KW-0863">Zinc-finger</keyword>
<dbReference type="GO" id="GO:0008270">
    <property type="term" value="F:zinc ion binding"/>
    <property type="evidence" value="ECO:0007669"/>
    <property type="project" value="UniProtKB-UniRule"/>
</dbReference>
<evidence type="ECO:0000256" key="14">
    <source>
        <dbReference type="SAM" id="MobiDB-lite"/>
    </source>
</evidence>
<dbReference type="Proteomes" id="UP000326950">
    <property type="component" value="Unassembled WGS sequence"/>
</dbReference>
<evidence type="ECO:0000256" key="4">
    <source>
        <dbReference type="ARBA" id="ARBA00022723"/>
    </source>
</evidence>
<keyword evidence="1" id="KW-1017">Isopeptide bond</keyword>
<evidence type="ECO:0000256" key="11">
    <source>
        <dbReference type="ARBA" id="ARBA00068630"/>
    </source>
</evidence>
<protein>
    <recommendedName>
        <fullName evidence="11">Box C/D snoRNA protein 1</fullName>
    </recommendedName>
    <alternativeName>
        <fullName evidence="12">Zinc finger HIT domain-containing protein 6</fullName>
    </alternativeName>
</protein>
<proteinExistence type="inferred from homology"/>
<accession>A0A5N6UQR6</accession>
<feature type="region of interest" description="Disordered" evidence="14">
    <location>
        <begin position="112"/>
        <end position="133"/>
    </location>
</feature>
<keyword evidence="4" id="KW-0479">Metal-binding</keyword>
<feature type="compositionally biased region" description="Polar residues" evidence="14">
    <location>
        <begin position="234"/>
        <end position="252"/>
    </location>
</feature>
<evidence type="ECO:0000256" key="6">
    <source>
        <dbReference type="ARBA" id="ARBA00022833"/>
    </source>
</evidence>
<keyword evidence="3" id="KW-0597">Phosphoprotein</keyword>
<keyword evidence="6" id="KW-0862">Zinc</keyword>
<evidence type="ECO:0000256" key="1">
    <source>
        <dbReference type="ARBA" id="ARBA00022499"/>
    </source>
</evidence>
<dbReference type="InterPro" id="IPR051639">
    <property type="entry name" value="BCD1"/>
</dbReference>
<dbReference type="OrthoDB" id="272357at2759"/>
<feature type="compositionally biased region" description="Basic and acidic residues" evidence="14">
    <location>
        <begin position="215"/>
        <end position="228"/>
    </location>
</feature>
<dbReference type="InterPro" id="IPR007529">
    <property type="entry name" value="Znf_HIT"/>
</dbReference>
<sequence>MSSETPLLSDLCTICRIQPPKYRCPRCSTRTCSLPCSRRHKLWSQCSGVRDPAAYMKKNELATESAFDRDFNFITGIERTLERAERDAENRGISVQSGTSGRGVDLAVVGLDGDEESGGGGNETGRKRKRVGGGSGGFVKGEFGFLRGAEEAGVTVLRAPRGMSRNKANASKWLPKNKCLNWTVEWIAPNGERRNRLCLESSTLAEAYDRSFPLSKDEREQKKKDQESKLGQVDVNSSEQLPDTHDPTQSPAEATPQEAVPQETMLPNSESEAEPEIAPEISENQPTQSMDEITSHRDLYFYLHRPRTSTKQPVLVPLIPTATLTSALRGRTVLEFPTIYILSDSPDALSSGQENAKFLLEKDYLRTQPQGEIESRETSETDGDQPAPGSVDISNLDERKVLEVLQKDLLEPV</sequence>
<gene>
    <name evidence="16" type="ORF">BDV40DRAFT_313444</name>
</gene>
<evidence type="ECO:0000256" key="10">
    <source>
        <dbReference type="ARBA" id="ARBA00061949"/>
    </source>
</evidence>
<dbReference type="AlphaFoldDB" id="A0A5N6UQR6"/>
<comment type="similarity">
    <text evidence="9">Belongs to the BCD1 family.</text>
</comment>
<keyword evidence="17" id="KW-1185">Reference proteome</keyword>
<feature type="region of interest" description="Disordered" evidence="14">
    <location>
        <begin position="360"/>
        <end position="395"/>
    </location>
</feature>
<dbReference type="Pfam" id="PF04438">
    <property type="entry name" value="zf-HIT"/>
    <property type="match status" value="1"/>
</dbReference>
<dbReference type="GO" id="GO:0005634">
    <property type="term" value="C:nucleus"/>
    <property type="evidence" value="ECO:0007669"/>
    <property type="project" value="TreeGrafter"/>
</dbReference>
<evidence type="ECO:0000256" key="8">
    <source>
        <dbReference type="ARBA" id="ARBA00049598"/>
    </source>
</evidence>
<keyword evidence="7" id="KW-0832">Ubl conjugation</keyword>
<dbReference type="Gene3D" id="3.30.60.190">
    <property type="match status" value="1"/>
</dbReference>
<evidence type="ECO:0000313" key="17">
    <source>
        <dbReference type="Proteomes" id="UP000326950"/>
    </source>
</evidence>
<evidence type="ECO:0000259" key="15">
    <source>
        <dbReference type="PROSITE" id="PS51083"/>
    </source>
</evidence>
<dbReference type="InterPro" id="IPR057721">
    <property type="entry name" value="BCD1_alpha/beta"/>
</dbReference>
<feature type="region of interest" description="Disordered" evidence="14">
    <location>
        <begin position="211"/>
        <end position="289"/>
    </location>
</feature>
<comment type="subunit">
    <text evidence="10">Interacts with FBL, SNU13, NOP58, NUFIP1, RUVBL1, RUVBL2 and TAF9. Interacts (via HIT-type zinc finger) with the RUVBL1/RUVBL2 complex in the presence of ADP.</text>
</comment>
<dbReference type="PANTHER" id="PTHR13483">
    <property type="entry name" value="BOX C_D SNORNA PROTEIN 1-RELATED"/>
    <property type="match status" value="1"/>
</dbReference>
<comment type="function">
    <text evidence="8">Required for box C/D snoRNAs accumulation involved in snoRNA processing, snoRNA transport to the nucleolus and ribosome biogenesis.</text>
</comment>